<dbReference type="AlphaFoldDB" id="A0A7R9PRI4"/>
<gene>
    <name evidence="1" type="ORF">TGEB3V08_LOCUS10243</name>
</gene>
<organism evidence="1">
    <name type="scientific">Timema genevievae</name>
    <name type="common">Walking stick</name>
    <dbReference type="NCBI Taxonomy" id="629358"/>
    <lineage>
        <taxon>Eukaryota</taxon>
        <taxon>Metazoa</taxon>
        <taxon>Ecdysozoa</taxon>
        <taxon>Arthropoda</taxon>
        <taxon>Hexapoda</taxon>
        <taxon>Insecta</taxon>
        <taxon>Pterygota</taxon>
        <taxon>Neoptera</taxon>
        <taxon>Polyneoptera</taxon>
        <taxon>Phasmatodea</taxon>
        <taxon>Timematodea</taxon>
        <taxon>Timematoidea</taxon>
        <taxon>Timematidae</taxon>
        <taxon>Timema</taxon>
    </lineage>
</organism>
<accession>A0A7R9PRI4</accession>
<dbReference type="SUPFAM" id="SSF52058">
    <property type="entry name" value="L domain-like"/>
    <property type="match status" value="1"/>
</dbReference>
<dbReference type="InterPro" id="IPR032675">
    <property type="entry name" value="LRR_dom_sf"/>
</dbReference>
<name>A0A7R9PRI4_TIMGE</name>
<dbReference type="Gene3D" id="3.80.10.10">
    <property type="entry name" value="Ribonuclease Inhibitor"/>
    <property type="match status" value="1"/>
</dbReference>
<sequence>MATGSLVYSESRVLDHAATGSLVYSESRVLDHMATGSLVYSESSWLHHTATGSLVYSESSSESSSLDHAATGSLVYSESSSLDHTVTGSLVYSESRVLDHTATGSLVYSESSLLDHTATGSLVYSESSLLDHTATEAVQDCNDLVLNKDSFKYARQLQVLSIKRTRNVTLAMGVFSSLNSLNIEDVYYLRFQPGSFMGASGVATISIRRSFISELPIFALYNMTGLRIFELDNVNLGNVKSQSLHLQMDNYQSRFTMTNCTIAQLAIRCRWVDEQERGPSVHVYVLSSQHVPDRSCEIGQQFAESNNVL</sequence>
<protein>
    <submittedName>
        <fullName evidence="1">Uncharacterized protein</fullName>
    </submittedName>
</protein>
<reference evidence="1" key="1">
    <citation type="submission" date="2020-11" db="EMBL/GenBank/DDBJ databases">
        <authorList>
            <person name="Tran Van P."/>
        </authorList>
    </citation>
    <scope>NUCLEOTIDE SEQUENCE</scope>
</reference>
<evidence type="ECO:0000313" key="1">
    <source>
        <dbReference type="EMBL" id="CAD7607764.1"/>
    </source>
</evidence>
<proteinExistence type="predicted"/>
<dbReference type="EMBL" id="OE845589">
    <property type="protein sequence ID" value="CAD7607764.1"/>
    <property type="molecule type" value="Genomic_DNA"/>
</dbReference>